<evidence type="ECO:0000313" key="2">
    <source>
        <dbReference type="EMBL" id="KAJ0216201.1"/>
    </source>
</evidence>
<reference evidence="2 3" key="1">
    <citation type="journal article" date="2017" name="Nat. Commun.">
        <title>Genome assembly with in vitro proximity ligation data and whole-genome triplication in lettuce.</title>
        <authorList>
            <person name="Reyes-Chin-Wo S."/>
            <person name="Wang Z."/>
            <person name="Yang X."/>
            <person name="Kozik A."/>
            <person name="Arikit S."/>
            <person name="Song C."/>
            <person name="Xia L."/>
            <person name="Froenicke L."/>
            <person name="Lavelle D.O."/>
            <person name="Truco M.J."/>
            <person name="Xia R."/>
            <person name="Zhu S."/>
            <person name="Xu C."/>
            <person name="Xu H."/>
            <person name="Xu X."/>
            <person name="Cox K."/>
            <person name="Korf I."/>
            <person name="Meyers B.C."/>
            <person name="Michelmore R.W."/>
        </authorList>
    </citation>
    <scope>NUCLEOTIDE SEQUENCE [LARGE SCALE GENOMIC DNA]</scope>
    <source>
        <strain evidence="3">cv. Salinas</strain>
        <tissue evidence="2">Seedlings</tissue>
    </source>
</reference>
<sequence>MMNIWKSSPIIASQPTVHTNTRGRPRVSTKSSQAKPSVPPSQDPPRRSYSTYAPDYLGSNMFDLNQQSEPEKHNTYLFGESSIFNREPTYQRSYFDHALMDAITSEFQPYVTNIQNLEGDGHCGFQTVAVALGYCEGYCHQIRTDLYIELLMHIDDYRVLFANHINTISEALNFYETPAIAKYWMIMPDSGILIASKYDVIAHFLSKLESSTSFPLWNGPQDFPNHPIINIAPLNDVHYVNVDLQEGHPMTNVYWIWNIHKSTHSTR</sequence>
<accession>A0A9R1XK70</accession>
<dbReference type="AlphaFoldDB" id="A0A9R1XK70"/>
<feature type="compositionally biased region" description="Polar residues" evidence="1">
    <location>
        <begin position="10"/>
        <end position="20"/>
    </location>
</feature>
<organism evidence="2 3">
    <name type="scientific">Lactuca sativa</name>
    <name type="common">Garden lettuce</name>
    <dbReference type="NCBI Taxonomy" id="4236"/>
    <lineage>
        <taxon>Eukaryota</taxon>
        <taxon>Viridiplantae</taxon>
        <taxon>Streptophyta</taxon>
        <taxon>Embryophyta</taxon>
        <taxon>Tracheophyta</taxon>
        <taxon>Spermatophyta</taxon>
        <taxon>Magnoliopsida</taxon>
        <taxon>eudicotyledons</taxon>
        <taxon>Gunneridae</taxon>
        <taxon>Pentapetalae</taxon>
        <taxon>asterids</taxon>
        <taxon>campanulids</taxon>
        <taxon>Asterales</taxon>
        <taxon>Asteraceae</taxon>
        <taxon>Cichorioideae</taxon>
        <taxon>Cichorieae</taxon>
        <taxon>Lactucinae</taxon>
        <taxon>Lactuca</taxon>
    </lineage>
</organism>
<feature type="region of interest" description="Disordered" evidence="1">
    <location>
        <begin position="1"/>
        <end position="50"/>
    </location>
</feature>
<protein>
    <recommendedName>
        <fullName evidence="4">OTU domain-containing protein</fullName>
    </recommendedName>
</protein>
<gene>
    <name evidence="2" type="ORF">LSAT_V11C300128970</name>
</gene>
<dbReference type="EMBL" id="NBSK02000003">
    <property type="protein sequence ID" value="KAJ0216201.1"/>
    <property type="molecule type" value="Genomic_DNA"/>
</dbReference>
<evidence type="ECO:0000313" key="3">
    <source>
        <dbReference type="Proteomes" id="UP000235145"/>
    </source>
</evidence>
<name>A0A9R1XK70_LACSA</name>
<keyword evidence="3" id="KW-1185">Reference proteome</keyword>
<proteinExistence type="predicted"/>
<dbReference type="Proteomes" id="UP000235145">
    <property type="component" value="Unassembled WGS sequence"/>
</dbReference>
<evidence type="ECO:0000256" key="1">
    <source>
        <dbReference type="SAM" id="MobiDB-lite"/>
    </source>
</evidence>
<evidence type="ECO:0008006" key="4">
    <source>
        <dbReference type="Google" id="ProtNLM"/>
    </source>
</evidence>
<comment type="caution">
    <text evidence="2">The sequence shown here is derived from an EMBL/GenBank/DDBJ whole genome shotgun (WGS) entry which is preliminary data.</text>
</comment>